<keyword evidence="2" id="KW-1185">Reference proteome</keyword>
<gene>
    <name evidence="1" type="ORF">NQ176_g6764</name>
</gene>
<evidence type="ECO:0000313" key="2">
    <source>
        <dbReference type="Proteomes" id="UP001143910"/>
    </source>
</evidence>
<sequence length="95" mass="10474">MVARLGHESPKVHCFIELTMRAGWVEERVISDAVTVRELAMAARLAGDQSLEEAMEDEENASKEISITPEAIERRLFGVPTYISLMVNISGESGP</sequence>
<reference evidence="1" key="1">
    <citation type="submission" date="2022-08" db="EMBL/GenBank/DDBJ databases">
        <title>Genome Sequence of Lecanicillium fungicola.</title>
        <authorList>
            <person name="Buettner E."/>
        </authorList>
    </citation>
    <scope>NUCLEOTIDE SEQUENCE</scope>
    <source>
        <strain evidence="1">Babe33</strain>
    </source>
</reference>
<accession>A0ACC1N3X9</accession>
<evidence type="ECO:0000313" key="1">
    <source>
        <dbReference type="EMBL" id="KAJ2973158.1"/>
    </source>
</evidence>
<comment type="caution">
    <text evidence="1">The sequence shown here is derived from an EMBL/GenBank/DDBJ whole genome shotgun (WGS) entry which is preliminary data.</text>
</comment>
<proteinExistence type="predicted"/>
<dbReference type="EMBL" id="JANJQO010001017">
    <property type="protein sequence ID" value="KAJ2973158.1"/>
    <property type="molecule type" value="Genomic_DNA"/>
</dbReference>
<dbReference type="Proteomes" id="UP001143910">
    <property type="component" value="Unassembled WGS sequence"/>
</dbReference>
<organism evidence="1 2">
    <name type="scientific">Zarea fungicola</name>
    <dbReference type="NCBI Taxonomy" id="93591"/>
    <lineage>
        <taxon>Eukaryota</taxon>
        <taxon>Fungi</taxon>
        <taxon>Dikarya</taxon>
        <taxon>Ascomycota</taxon>
        <taxon>Pezizomycotina</taxon>
        <taxon>Sordariomycetes</taxon>
        <taxon>Hypocreomycetidae</taxon>
        <taxon>Hypocreales</taxon>
        <taxon>Cordycipitaceae</taxon>
        <taxon>Zarea</taxon>
    </lineage>
</organism>
<name>A0ACC1N3X9_9HYPO</name>
<protein>
    <submittedName>
        <fullName evidence="1">Uncharacterized protein</fullName>
    </submittedName>
</protein>